<dbReference type="AlphaFoldDB" id="A0A2M6UCF2"/>
<feature type="chain" id="PRO_5014623815" evidence="1">
    <location>
        <begin position="25"/>
        <end position="574"/>
    </location>
</feature>
<feature type="signal peptide" evidence="1">
    <location>
        <begin position="1"/>
        <end position="24"/>
    </location>
</feature>
<evidence type="ECO:0000313" key="2">
    <source>
        <dbReference type="EMBL" id="PIT02255.1"/>
    </source>
</evidence>
<evidence type="ECO:0000256" key="1">
    <source>
        <dbReference type="SAM" id="SignalP"/>
    </source>
</evidence>
<proteinExistence type="predicted"/>
<comment type="caution">
    <text evidence="2">The sequence shown here is derived from an EMBL/GenBank/DDBJ whole genome shotgun (WGS) entry which is preliminary data.</text>
</comment>
<gene>
    <name evidence="2" type="ORF">TSA1_16940</name>
</gene>
<evidence type="ECO:0000313" key="3">
    <source>
        <dbReference type="Proteomes" id="UP000228930"/>
    </source>
</evidence>
<sequence>MFARIATFLLLLAAISAFPTPSRAACNVPEWLCLDKTPRKDTNLQQIVADRSSVLYKPGEVGDFSYADIKIDCNSAGLERFARQFVDRAWSVGLLSENREFALSADIEQISRNAADPPKPLTYLIAQIKRDAGGNTTVTGCDNFLATNISFNSTLRLKFKLLQSKTTTVNPSTYSAIRIVSKVLGFVFAGPGGAAIAGEATKISDAIKDNKSDIDEIVKAFDEVNTQQPMATFDVNEKSVTLLLSDSSKFTISRIGKRSAFLTFDGPKLNAPGAPLQKLISEKTGIDIAAYLTTKAGNWDTMVISKDVDTSRTGCGKIREALGYLFTKEEMIVILAKEFDRFGDNTVKDLKDPCFRAIEREALKTMGLADPLAARAAPQENSDLPRDPAKDATDPIRWSAIREFLNEFGRALSSIPAANLSPEARAKKLAPYFDARVATESFDAPDLLPPSTGVLRDSLAAKIAAWPIGASIRYGCFLAPDKQLLTKYSAQMLVLLDSGGGNRRLVNLIVGFTDPKATNVDGLLVGNMLIEKPTAASLAAVSSAYKSGCGDRSDPWKPWEEIKTSLVSRTPPFG</sequence>
<dbReference type="EMBL" id="LFJC01000003">
    <property type="protein sequence ID" value="PIT02255.1"/>
    <property type="molecule type" value="Genomic_DNA"/>
</dbReference>
<dbReference type="Proteomes" id="UP000228930">
    <property type="component" value="Unassembled WGS sequence"/>
</dbReference>
<keyword evidence="3" id="KW-1185">Reference proteome</keyword>
<name>A0A2M6UCF2_9BRAD</name>
<keyword evidence="1" id="KW-0732">Signal</keyword>
<protein>
    <submittedName>
        <fullName evidence="2">Uncharacterized protein</fullName>
    </submittedName>
</protein>
<accession>A0A2M6UCF2</accession>
<organism evidence="2 3">
    <name type="scientific">Bradyrhizobium nitroreducens</name>
    <dbReference type="NCBI Taxonomy" id="709803"/>
    <lineage>
        <taxon>Bacteria</taxon>
        <taxon>Pseudomonadati</taxon>
        <taxon>Pseudomonadota</taxon>
        <taxon>Alphaproteobacteria</taxon>
        <taxon>Hyphomicrobiales</taxon>
        <taxon>Nitrobacteraceae</taxon>
        <taxon>Bradyrhizobium</taxon>
    </lineage>
</organism>
<reference evidence="2 3" key="1">
    <citation type="submission" date="2015-06" db="EMBL/GenBank/DDBJ databases">
        <title>Comparative genome analysis of nirS-carrying Bradyrhizobium sp. strains.</title>
        <authorList>
            <person name="Ishii S."/>
            <person name="Jang J."/>
            <person name="Nishizawa T."/>
            <person name="Senoo K."/>
        </authorList>
    </citation>
    <scope>NUCLEOTIDE SEQUENCE [LARGE SCALE GENOMIC DNA]</scope>
    <source>
        <strain evidence="2 3">TSA1</strain>
    </source>
</reference>
<dbReference type="RefSeq" id="WP_100177453.1">
    <property type="nucleotide sequence ID" value="NZ_LFJC01000003.1"/>
</dbReference>